<dbReference type="InterPro" id="IPR039374">
    <property type="entry name" value="SIP_fam"/>
</dbReference>
<dbReference type="Pfam" id="PF04954">
    <property type="entry name" value="SIP"/>
    <property type="match status" value="1"/>
</dbReference>
<dbReference type="GO" id="GO:0016491">
    <property type="term" value="F:oxidoreductase activity"/>
    <property type="evidence" value="ECO:0007669"/>
    <property type="project" value="InterPro"/>
</dbReference>
<dbReference type="GeneID" id="6803624"/>
<evidence type="ECO:0000256" key="1">
    <source>
        <dbReference type="ARBA" id="ARBA00035644"/>
    </source>
</evidence>
<dbReference type="PANTHER" id="PTHR30157:SF0">
    <property type="entry name" value="NADPH-DEPENDENT FERRIC-CHELATE REDUCTASE"/>
    <property type="match status" value="1"/>
</dbReference>
<dbReference type="PANTHER" id="PTHR30157">
    <property type="entry name" value="FERRIC REDUCTASE, NADPH-DEPENDENT"/>
    <property type="match status" value="1"/>
</dbReference>
<dbReference type="CDD" id="cd06193">
    <property type="entry name" value="siderophore_interacting"/>
    <property type="match status" value="1"/>
</dbReference>
<protein>
    <submittedName>
        <fullName evidence="4">Iron utilization protein</fullName>
    </submittedName>
    <submittedName>
        <fullName evidence="3">Siderophore-interacting protein</fullName>
    </submittedName>
</protein>
<accession>A0A367D811</accession>
<reference evidence="4 5" key="1">
    <citation type="submission" date="2018-06" db="EMBL/GenBank/DDBJ databases">
        <authorList>
            <consortium name="Pathogen Informatics"/>
            <person name="Doyle S."/>
        </authorList>
    </citation>
    <scope>NUCLEOTIDE SEQUENCE [LARGE SCALE GENOMIC DNA]</scope>
    <source>
        <strain evidence="4 5">NCTC10975</strain>
    </source>
</reference>
<sequence length="286" mass="32188">MGWINVSNQDSTQQKNIYRPAPPRLVQVKRIVDITPGMRSITFTSDDLDNYPSHTGGAHLKIFLPVEGQTKPTIPTLTDKGPSWPENQPRAIVRTYSVRAIRPELKELDIEFAVHEDAGPAINFALNAKVGDYIGITNPGGPDPLLAPASHYYMAADPSSLPALMALIETMSPDVQGKAVIRIENESDRQIIDAPQGLEIVWLVGSVETQTQPLIDEFISWSLPKEDVAFWIAGEDKIIRALRRYIRRDKGYERGQIYAIPYWRFGFNEEGYHAERHHVMDNEDVS</sequence>
<dbReference type="Proteomes" id="UP001171165">
    <property type="component" value="Unassembled WGS sequence"/>
</dbReference>
<dbReference type="AlphaFoldDB" id="A0A367D811"/>
<dbReference type="PROSITE" id="PS51384">
    <property type="entry name" value="FAD_FR"/>
    <property type="match status" value="1"/>
</dbReference>
<dbReference type="RefSeq" id="WP_004243188.1">
    <property type="nucleotide sequence ID" value="NZ_ABFCQN020000016.1"/>
</dbReference>
<comment type="similarity">
    <text evidence="1">Belongs to the SIP oxidoreductase family.</text>
</comment>
<dbReference type="Gene3D" id="2.40.30.10">
    <property type="entry name" value="Translation factors"/>
    <property type="match status" value="1"/>
</dbReference>
<dbReference type="OMA" id="PYAWIAG"/>
<feature type="domain" description="FAD-binding FR-type" evidence="2">
    <location>
        <begin position="21"/>
        <end position="146"/>
    </location>
</feature>
<gene>
    <name evidence="4" type="primary">viuB</name>
    <name evidence="4" type="ORF">NCTC10975_03064</name>
    <name evidence="3" type="ORF">PW210_002481</name>
</gene>
<dbReference type="Proteomes" id="UP000251485">
    <property type="component" value="Unassembled WGS sequence"/>
</dbReference>
<dbReference type="InterPro" id="IPR013113">
    <property type="entry name" value="SIP_FAD-bd"/>
</dbReference>
<evidence type="ECO:0000313" key="4">
    <source>
        <dbReference type="EMBL" id="SPY98181.1"/>
    </source>
</evidence>
<evidence type="ECO:0000313" key="5">
    <source>
        <dbReference type="Proteomes" id="UP000251485"/>
    </source>
</evidence>
<dbReference type="Pfam" id="PF08021">
    <property type="entry name" value="FAD_binding_9"/>
    <property type="match status" value="1"/>
</dbReference>
<evidence type="ECO:0000259" key="2">
    <source>
        <dbReference type="PROSITE" id="PS51384"/>
    </source>
</evidence>
<evidence type="ECO:0000313" key="3">
    <source>
        <dbReference type="EMBL" id="EKW9776644.1"/>
    </source>
</evidence>
<organism evidence="4 5">
    <name type="scientific">Proteus mirabilis</name>
    <dbReference type="NCBI Taxonomy" id="584"/>
    <lineage>
        <taxon>Bacteria</taxon>
        <taxon>Pseudomonadati</taxon>
        <taxon>Pseudomonadota</taxon>
        <taxon>Gammaproteobacteria</taxon>
        <taxon>Enterobacterales</taxon>
        <taxon>Morganellaceae</taxon>
        <taxon>Proteus</taxon>
    </lineage>
</organism>
<dbReference type="KEGG" id="pvl:AOB99_09115"/>
<proteinExistence type="inferred from homology"/>
<dbReference type="InterPro" id="IPR017938">
    <property type="entry name" value="Riboflavin_synthase-like_b-brl"/>
</dbReference>
<dbReference type="EMBL" id="ABKSPD020000008">
    <property type="protein sequence ID" value="EKW9776644.1"/>
    <property type="molecule type" value="Genomic_DNA"/>
</dbReference>
<dbReference type="InterPro" id="IPR039261">
    <property type="entry name" value="FNR_nucleotide-bd"/>
</dbReference>
<dbReference type="EMBL" id="UAUE01000024">
    <property type="protein sequence ID" value="SPY98181.1"/>
    <property type="molecule type" value="Genomic_DNA"/>
</dbReference>
<name>A0A367D811_PROMI</name>
<dbReference type="InterPro" id="IPR017927">
    <property type="entry name" value="FAD-bd_FR_type"/>
</dbReference>
<dbReference type="InterPro" id="IPR007037">
    <property type="entry name" value="SIP_rossman_dom"/>
</dbReference>
<dbReference type="SUPFAM" id="SSF63380">
    <property type="entry name" value="Riboflavin synthase domain-like"/>
    <property type="match status" value="1"/>
</dbReference>
<reference evidence="3" key="2">
    <citation type="submission" date="2023-06" db="EMBL/GenBank/DDBJ databases">
        <authorList>
            <consortium name="Clinical and Environmental Microbiology Branch: Whole genome sequencing antimicrobial resistance pathogens in the healthcare setting"/>
        </authorList>
    </citation>
    <scope>NUCLEOTIDE SEQUENCE</scope>
    <source>
        <strain evidence="3">Microbial</strain>
    </source>
</reference>
<dbReference type="Gene3D" id="3.40.50.80">
    <property type="entry name" value="Nucleotide-binding domain of ferredoxin-NADP reductase (FNR) module"/>
    <property type="match status" value="1"/>
</dbReference>